<dbReference type="OrthoDB" id="341114at2"/>
<dbReference type="EMBL" id="RQHW01000031">
    <property type="protein sequence ID" value="TGN19521.1"/>
    <property type="molecule type" value="Genomic_DNA"/>
</dbReference>
<dbReference type="NCBIfam" id="NF047809">
    <property type="entry name" value="LIC12806_lipo"/>
    <property type="match status" value="1"/>
</dbReference>
<protein>
    <submittedName>
        <fullName evidence="1">Uncharacterized protein</fullName>
    </submittedName>
</protein>
<organism evidence="1 2">
    <name type="scientific">Leptospira idonii</name>
    <dbReference type="NCBI Taxonomy" id="1193500"/>
    <lineage>
        <taxon>Bacteria</taxon>
        <taxon>Pseudomonadati</taxon>
        <taxon>Spirochaetota</taxon>
        <taxon>Spirochaetia</taxon>
        <taxon>Leptospirales</taxon>
        <taxon>Leptospiraceae</taxon>
        <taxon>Leptospira</taxon>
    </lineage>
</organism>
<proteinExistence type="predicted"/>
<dbReference type="Proteomes" id="UP000298058">
    <property type="component" value="Unassembled WGS sequence"/>
</dbReference>
<evidence type="ECO:0000313" key="1">
    <source>
        <dbReference type="EMBL" id="TGN19521.1"/>
    </source>
</evidence>
<keyword evidence="2" id="KW-1185">Reference proteome</keyword>
<gene>
    <name evidence="1" type="ORF">EHS15_08975</name>
</gene>
<accession>A0A4R9M0Q8</accession>
<evidence type="ECO:0000313" key="2">
    <source>
        <dbReference type="Proteomes" id="UP000298058"/>
    </source>
</evidence>
<reference evidence="1" key="1">
    <citation type="journal article" date="2019" name="PLoS Negl. Trop. Dis.">
        <title>Revisiting the worldwide diversity of Leptospira species in the environment.</title>
        <authorList>
            <person name="Vincent A.T."/>
            <person name="Schiettekatte O."/>
            <person name="Bourhy P."/>
            <person name="Veyrier F.J."/>
            <person name="Picardeau M."/>
        </authorList>
    </citation>
    <scope>NUCLEOTIDE SEQUENCE [LARGE SCALE GENOMIC DNA]</scope>
    <source>
        <strain evidence="1">201300427</strain>
    </source>
</reference>
<sequence length="115" mass="13408">MSTTAALFFSQCGLFEKKFPPKGEFCDVLVKPPVCLEADFEKGKLKWKDEEFDLNSQTRVEYHFLYQGERAELLVTTENRLDMKIPGETTPSKFYMRKKEKGSLGKKIKQLFNEK</sequence>
<name>A0A4R9M0Q8_9LEPT</name>
<dbReference type="AlphaFoldDB" id="A0A4R9M0Q8"/>
<comment type="caution">
    <text evidence="1">The sequence shown here is derived from an EMBL/GenBank/DDBJ whole genome shotgun (WGS) entry which is preliminary data.</text>
</comment>